<comment type="similarity">
    <text evidence="1">Belongs to the Fur family.</text>
</comment>
<dbReference type="CDD" id="cd07153">
    <property type="entry name" value="Fur_like"/>
    <property type="match status" value="1"/>
</dbReference>
<keyword evidence="3" id="KW-1185">Reference proteome</keyword>
<dbReference type="Pfam" id="PF01475">
    <property type="entry name" value="FUR"/>
    <property type="match status" value="1"/>
</dbReference>
<keyword evidence="1" id="KW-0805">Transcription regulation</keyword>
<organism evidence="2 3">
    <name type="scientific">Pseudothauera lacus</name>
    <dbReference type="NCBI Taxonomy" id="2136175"/>
    <lineage>
        <taxon>Bacteria</taxon>
        <taxon>Pseudomonadati</taxon>
        <taxon>Pseudomonadota</taxon>
        <taxon>Betaproteobacteria</taxon>
        <taxon>Rhodocyclales</taxon>
        <taxon>Zoogloeaceae</taxon>
        <taxon>Pseudothauera</taxon>
    </lineage>
</organism>
<keyword evidence="1" id="KW-0479">Metal-binding</keyword>
<keyword evidence="1" id="KW-0862">Zinc</keyword>
<dbReference type="Gene3D" id="1.10.10.10">
    <property type="entry name" value="Winged helix-like DNA-binding domain superfamily/Winged helix DNA-binding domain"/>
    <property type="match status" value="1"/>
</dbReference>
<comment type="caution">
    <text evidence="2">The sequence shown here is derived from an EMBL/GenBank/DDBJ whole genome shotgun (WGS) entry which is preliminary data.</text>
</comment>
<comment type="subunit">
    <text evidence="1">Homodimer.</text>
</comment>
<dbReference type="SUPFAM" id="SSF46785">
    <property type="entry name" value="Winged helix' DNA-binding domain"/>
    <property type="match status" value="1"/>
</dbReference>
<keyword evidence="1" id="KW-0804">Transcription</keyword>
<keyword evidence="1" id="KW-0408">Iron</keyword>
<dbReference type="GO" id="GO:0000976">
    <property type="term" value="F:transcription cis-regulatory region binding"/>
    <property type="evidence" value="ECO:0007669"/>
    <property type="project" value="TreeGrafter"/>
</dbReference>
<dbReference type="GO" id="GO:0003700">
    <property type="term" value="F:DNA-binding transcription factor activity"/>
    <property type="evidence" value="ECO:0007669"/>
    <property type="project" value="UniProtKB-UniRule"/>
</dbReference>
<dbReference type="RefSeq" id="WP_107492273.1">
    <property type="nucleotide sequence ID" value="NZ_PZKC01000002.1"/>
</dbReference>
<dbReference type="InterPro" id="IPR002481">
    <property type="entry name" value="FUR"/>
</dbReference>
<protein>
    <recommendedName>
        <fullName evidence="1">Ferric uptake regulation protein</fullName>
    </recommendedName>
</protein>
<keyword evidence="1" id="KW-0678">Repressor</keyword>
<dbReference type="OrthoDB" id="8659436at2"/>
<dbReference type="GO" id="GO:0045892">
    <property type="term" value="P:negative regulation of DNA-templated transcription"/>
    <property type="evidence" value="ECO:0007669"/>
    <property type="project" value="TreeGrafter"/>
</dbReference>
<dbReference type="AlphaFoldDB" id="A0A2T4IJ05"/>
<dbReference type="PANTHER" id="PTHR33202:SF8">
    <property type="entry name" value="PEROXIDE-RESPONSIVE REPRESSOR PERR"/>
    <property type="match status" value="1"/>
</dbReference>
<dbReference type="PANTHER" id="PTHR33202">
    <property type="entry name" value="ZINC UPTAKE REGULATION PROTEIN"/>
    <property type="match status" value="1"/>
</dbReference>
<accession>A0A2T4IJ05</accession>
<dbReference type="GO" id="GO:1900376">
    <property type="term" value="P:regulation of secondary metabolite biosynthetic process"/>
    <property type="evidence" value="ECO:0007669"/>
    <property type="project" value="TreeGrafter"/>
</dbReference>
<name>A0A2T4IJ05_9RHOO</name>
<dbReference type="GO" id="GO:0005737">
    <property type="term" value="C:cytoplasm"/>
    <property type="evidence" value="ECO:0007669"/>
    <property type="project" value="UniProtKB-SubCell"/>
</dbReference>
<keyword evidence="1" id="KW-0963">Cytoplasm</keyword>
<dbReference type="GO" id="GO:0008270">
    <property type="term" value="F:zinc ion binding"/>
    <property type="evidence" value="ECO:0007669"/>
    <property type="project" value="TreeGrafter"/>
</dbReference>
<gene>
    <name evidence="1" type="primary">fur</name>
    <name evidence="2" type="ORF">C8261_03505</name>
</gene>
<reference evidence="2 3" key="2">
    <citation type="submission" date="2018-04" db="EMBL/GenBank/DDBJ databases">
        <title>Thauera lacus sp. nov., isolated from an saline lake in Inner Mongolia, China.</title>
        <authorList>
            <person name="Liang Q.-Y."/>
        </authorList>
    </citation>
    <scope>NUCLEOTIDE SEQUENCE [LARGE SCALE GENOMIC DNA]</scope>
    <source>
        <strain evidence="2 3">D20</strain>
    </source>
</reference>
<evidence type="ECO:0000256" key="1">
    <source>
        <dbReference type="RuleBase" id="RU364037"/>
    </source>
</evidence>
<dbReference type="EMBL" id="PZKC01000002">
    <property type="protein sequence ID" value="PTD97753.1"/>
    <property type="molecule type" value="Genomic_DNA"/>
</dbReference>
<dbReference type="InterPro" id="IPR036388">
    <property type="entry name" value="WH-like_DNA-bd_sf"/>
</dbReference>
<sequence>MDRLASRDIADLLRNAGVPVTLQRLEIARVLLPRPVHMTAEQILTEVRQTVPETSRATVYNTLKLFREKKLVKELIIDADRVVFDSNTAPHYHLYDVNTGKVTDVSADELTVVGVPQLPPGIELEEVDVIIRVRGKQD</sequence>
<comment type="subcellular location">
    <subcellularLocation>
        <location evidence="1">Cytoplasm</location>
    </subcellularLocation>
</comment>
<evidence type="ECO:0000313" key="3">
    <source>
        <dbReference type="Proteomes" id="UP000241193"/>
    </source>
</evidence>
<proteinExistence type="inferred from homology"/>
<evidence type="ECO:0000313" key="2">
    <source>
        <dbReference type="EMBL" id="PTD97753.1"/>
    </source>
</evidence>
<reference evidence="2 3" key="1">
    <citation type="submission" date="2018-03" db="EMBL/GenBank/DDBJ databases">
        <authorList>
            <person name="Keele B.F."/>
        </authorList>
    </citation>
    <scope>NUCLEOTIDE SEQUENCE [LARGE SCALE GENOMIC DNA]</scope>
    <source>
        <strain evidence="2 3">D20</strain>
    </source>
</reference>
<dbReference type="InterPro" id="IPR036390">
    <property type="entry name" value="WH_DNA-bd_sf"/>
</dbReference>
<dbReference type="Proteomes" id="UP000241193">
    <property type="component" value="Unassembled WGS sequence"/>
</dbReference>
<keyword evidence="1" id="KW-0238">DNA-binding</keyword>